<evidence type="ECO:0000313" key="3">
    <source>
        <dbReference type="Proteomes" id="UP001217417"/>
    </source>
</evidence>
<comment type="caution">
    <text evidence="2">The sequence shown here is derived from an EMBL/GenBank/DDBJ whole genome shotgun (WGS) entry which is preliminary data.</text>
</comment>
<accession>A0AAD7QNM0</accession>
<sequence length="107" mass="12408">MSRLHVIRGSFPLMTIFSRPQCGLCEEAKESIAKAITQLPKFQFLEIDIMKPENHDWFDKYAYDVPVIHFQTAENEGVKKIMHHIHEQDVVDLVQQSLDAAKSSWPK</sequence>
<dbReference type="InterPro" id="IPR052565">
    <property type="entry name" value="Glutaredoxin-like_YDR286C"/>
</dbReference>
<dbReference type="GeneID" id="80884554"/>
<dbReference type="Pfam" id="PF05768">
    <property type="entry name" value="Glrx-like"/>
    <property type="match status" value="1"/>
</dbReference>
<dbReference type="PANTHER" id="PTHR33558:SF1">
    <property type="entry name" value="GLUTAREDOXIN-LIKE PROTEIN C5ORF63 HOMOLOG"/>
    <property type="match status" value="1"/>
</dbReference>
<gene>
    <name evidence="2" type="ORF">POJ06DRAFT_269739</name>
</gene>
<keyword evidence="1" id="KW-0249">Electron transport</keyword>
<dbReference type="AlphaFoldDB" id="A0AAD7QNM0"/>
<reference evidence="2" key="1">
    <citation type="submission" date="2023-03" db="EMBL/GenBank/DDBJ databases">
        <title>Near-Complete genome sequence of Lipomyces tetrasporous NRRL Y-64009, an oleaginous yeast capable of growing on lignocellulosic hydrolysates.</title>
        <authorList>
            <consortium name="Lawrence Berkeley National Laboratory"/>
            <person name="Jagtap S.S."/>
            <person name="Liu J.-J."/>
            <person name="Walukiewicz H.E."/>
            <person name="Pangilinan J."/>
            <person name="Lipzen A."/>
            <person name="Ahrendt S."/>
            <person name="Koriabine M."/>
            <person name="Cobaugh K."/>
            <person name="Salamov A."/>
            <person name="Yoshinaga Y."/>
            <person name="Ng V."/>
            <person name="Daum C."/>
            <person name="Grigoriev I.V."/>
            <person name="Slininger P.J."/>
            <person name="Dien B.S."/>
            <person name="Jin Y.-S."/>
            <person name="Rao C.V."/>
        </authorList>
    </citation>
    <scope>NUCLEOTIDE SEQUENCE</scope>
    <source>
        <strain evidence="2">NRRL Y-64009</strain>
    </source>
</reference>
<organism evidence="2 3">
    <name type="scientific">Lipomyces tetrasporus</name>
    <dbReference type="NCBI Taxonomy" id="54092"/>
    <lineage>
        <taxon>Eukaryota</taxon>
        <taxon>Fungi</taxon>
        <taxon>Dikarya</taxon>
        <taxon>Ascomycota</taxon>
        <taxon>Saccharomycotina</taxon>
        <taxon>Lipomycetes</taxon>
        <taxon>Lipomycetales</taxon>
        <taxon>Lipomycetaceae</taxon>
        <taxon>Lipomyces</taxon>
    </lineage>
</organism>
<dbReference type="Gene3D" id="3.40.30.10">
    <property type="entry name" value="Glutaredoxin"/>
    <property type="match status" value="1"/>
</dbReference>
<dbReference type="InterPro" id="IPR008554">
    <property type="entry name" value="Glutaredoxin-like"/>
</dbReference>
<comment type="similarity">
    <text evidence="1">Belongs to the glutaredoxin family.</text>
</comment>
<dbReference type="SUPFAM" id="SSF52833">
    <property type="entry name" value="Thioredoxin-like"/>
    <property type="match status" value="1"/>
</dbReference>
<protein>
    <recommendedName>
        <fullName evidence="1">Glutaredoxin-like protein</fullName>
    </recommendedName>
</protein>
<proteinExistence type="inferred from homology"/>
<dbReference type="PANTHER" id="PTHR33558">
    <property type="entry name" value="GLUTAREDOXIN-LIKE PROTEIN C5ORF63 HOMOLOG"/>
    <property type="match status" value="1"/>
</dbReference>
<evidence type="ECO:0000256" key="1">
    <source>
        <dbReference type="RuleBase" id="RU363082"/>
    </source>
</evidence>
<keyword evidence="3" id="KW-1185">Reference proteome</keyword>
<name>A0AAD7QNM0_9ASCO</name>
<evidence type="ECO:0000313" key="2">
    <source>
        <dbReference type="EMBL" id="KAJ8098645.1"/>
    </source>
</evidence>
<dbReference type="InterPro" id="IPR036249">
    <property type="entry name" value="Thioredoxin-like_sf"/>
</dbReference>
<dbReference type="RefSeq" id="XP_056042095.1">
    <property type="nucleotide sequence ID" value="XM_056189388.1"/>
</dbReference>
<dbReference type="Proteomes" id="UP001217417">
    <property type="component" value="Unassembled WGS sequence"/>
</dbReference>
<dbReference type="EMBL" id="JARPMG010000008">
    <property type="protein sequence ID" value="KAJ8098645.1"/>
    <property type="molecule type" value="Genomic_DNA"/>
</dbReference>
<keyword evidence="1" id="KW-0813">Transport</keyword>